<dbReference type="Proteomes" id="UP001597114">
    <property type="component" value="Unassembled WGS sequence"/>
</dbReference>
<gene>
    <name evidence="2" type="ORF">ACFSJD_36905</name>
</gene>
<evidence type="ECO:0000313" key="2">
    <source>
        <dbReference type="EMBL" id="MFD1523113.1"/>
    </source>
</evidence>
<feature type="transmembrane region" description="Helical" evidence="1">
    <location>
        <begin position="49"/>
        <end position="69"/>
    </location>
</feature>
<feature type="transmembrane region" description="Helical" evidence="1">
    <location>
        <begin position="76"/>
        <end position="97"/>
    </location>
</feature>
<name>A0ABW4F7X2_9PSEU</name>
<keyword evidence="1" id="KW-0472">Membrane</keyword>
<keyword evidence="3" id="KW-1185">Reference proteome</keyword>
<organism evidence="2 3">
    <name type="scientific">Pseudonocardia yunnanensis</name>
    <dbReference type="NCBI Taxonomy" id="58107"/>
    <lineage>
        <taxon>Bacteria</taxon>
        <taxon>Bacillati</taxon>
        <taxon>Actinomycetota</taxon>
        <taxon>Actinomycetes</taxon>
        <taxon>Pseudonocardiales</taxon>
        <taxon>Pseudonocardiaceae</taxon>
        <taxon>Pseudonocardia</taxon>
    </lineage>
</organism>
<evidence type="ECO:0000256" key="1">
    <source>
        <dbReference type="SAM" id="Phobius"/>
    </source>
</evidence>
<reference evidence="3" key="1">
    <citation type="journal article" date="2019" name="Int. J. Syst. Evol. Microbiol.">
        <title>The Global Catalogue of Microorganisms (GCM) 10K type strain sequencing project: providing services to taxonomists for standard genome sequencing and annotation.</title>
        <authorList>
            <consortium name="The Broad Institute Genomics Platform"/>
            <consortium name="The Broad Institute Genome Sequencing Center for Infectious Disease"/>
            <person name="Wu L."/>
            <person name="Ma J."/>
        </authorList>
    </citation>
    <scope>NUCLEOTIDE SEQUENCE [LARGE SCALE GENOMIC DNA]</scope>
    <source>
        <strain evidence="3">CCM 7043</strain>
    </source>
</reference>
<proteinExistence type="predicted"/>
<keyword evidence="1" id="KW-1133">Transmembrane helix</keyword>
<comment type="caution">
    <text evidence="2">The sequence shown here is derived from an EMBL/GenBank/DDBJ whole genome shotgun (WGS) entry which is preliminary data.</text>
</comment>
<feature type="transmembrane region" description="Helical" evidence="1">
    <location>
        <begin position="117"/>
        <end position="139"/>
    </location>
</feature>
<dbReference type="EMBL" id="JBHUCO010000056">
    <property type="protein sequence ID" value="MFD1523113.1"/>
    <property type="molecule type" value="Genomic_DNA"/>
</dbReference>
<accession>A0ABW4F7X2</accession>
<evidence type="ECO:0008006" key="4">
    <source>
        <dbReference type="Google" id="ProtNLM"/>
    </source>
</evidence>
<protein>
    <recommendedName>
        <fullName evidence="4">DUF4149 domain-containing protein</fullName>
    </recommendedName>
</protein>
<sequence length="150" mass="15725">MTAPPASTSHDATAVPRSVRLSVVIWLAAIAMGAVEALVRLLLPEPPTPTQLAVRFAIYTALAVLVLALHTGRNAVRWAVAVLLGGIGTLSLVVEPLDWLLAGGSPTSFLATADGPTLLITALRTLHVAAVAVALTLLFRPSATRYFRSR</sequence>
<keyword evidence="1" id="KW-0812">Transmembrane</keyword>
<evidence type="ECO:0000313" key="3">
    <source>
        <dbReference type="Proteomes" id="UP001597114"/>
    </source>
</evidence>
<dbReference type="RefSeq" id="WP_344726545.1">
    <property type="nucleotide sequence ID" value="NZ_BAAAUS010000039.1"/>
</dbReference>
<feature type="transmembrane region" description="Helical" evidence="1">
    <location>
        <begin position="21"/>
        <end position="43"/>
    </location>
</feature>